<evidence type="ECO:0000256" key="1">
    <source>
        <dbReference type="SAM" id="Phobius"/>
    </source>
</evidence>
<evidence type="ECO:0000259" key="3">
    <source>
        <dbReference type="Pfam" id="PF17802"/>
    </source>
</evidence>
<protein>
    <submittedName>
        <fullName evidence="4">Fimbrial isopeptide formation D2 domain-containing protein</fullName>
    </submittedName>
</protein>
<dbReference type="NCBIfam" id="TIGR01167">
    <property type="entry name" value="LPXTG_anchor"/>
    <property type="match status" value="1"/>
</dbReference>
<dbReference type="Proteomes" id="UP000183700">
    <property type="component" value="Unassembled WGS sequence"/>
</dbReference>
<dbReference type="STRING" id="319970.RV00_GL001718"/>
<evidence type="ECO:0000313" key="4">
    <source>
        <dbReference type="EMBL" id="OJG36359.1"/>
    </source>
</evidence>
<comment type="caution">
    <text evidence="4">The sequence shown here is derived from an EMBL/GenBank/DDBJ whole genome shotgun (WGS) entry which is preliminary data.</text>
</comment>
<dbReference type="Pfam" id="PF16555">
    <property type="entry name" value="GramPos_pilinD1"/>
    <property type="match status" value="1"/>
</dbReference>
<feature type="domain" description="SpaA-like prealbumin fold" evidence="3">
    <location>
        <begin position="303"/>
        <end position="396"/>
    </location>
</feature>
<sequence>MRATEAHQVHFVIHKIVFPNGRLPADSENTGEETDAHASLLKEYRGLNGVIFDVYDQTNAFYELRATGVSAEDAQRTLADEGPRGQSIAETTTKTIAGQAGSAEFSLNTKSNGRDAVYLFYERGDSENSQTKSRNLVAVLPIFDNGKVLNTIHLYPKSEEKVHQTPDFTKTILDGKGSYDYGEAISYQDSVKLPADMLDYKTFKIVDQADAALSLNQASFKITIDGQDVSHLFTIKLGEHGYELSIKNIADFEKYSMKTLTIAYSMAINSRKKIDQAFLNTAKLITDHETITKQVMVKTGGKKFRKVDLKEFSKGLSKAEFNVLNEQKQYLKETANGYRWTSSASDSEIVKVISDKNGAFQIAGLSYGTYRLKEIKAPDGYEKGDELIPFTVTSKSFSTNEDVLRVVNKRIESPPPKKGLINTILGKLHHPTNGNAQTTKKKAISKTQPSGILRFPQTNDQFNMVLIWFGGLIILWMLLILWRRRKREEKQDEEIEK</sequence>
<keyword evidence="1" id="KW-1133">Transmembrane helix</keyword>
<dbReference type="EMBL" id="JXKM01000003">
    <property type="protein sequence ID" value="OJG36359.1"/>
    <property type="molecule type" value="Genomic_DNA"/>
</dbReference>
<dbReference type="InterPro" id="IPR041033">
    <property type="entry name" value="SpaA_PFL_dom_1"/>
</dbReference>
<reference evidence="4 5" key="1">
    <citation type="submission" date="2014-12" db="EMBL/GenBank/DDBJ databases">
        <title>Draft genome sequences of 29 type strains of Enterococci.</title>
        <authorList>
            <person name="Zhong Z."/>
            <person name="Sun Z."/>
            <person name="Liu W."/>
            <person name="Zhang W."/>
            <person name="Zhang H."/>
        </authorList>
    </citation>
    <scope>NUCLEOTIDE SEQUENCE [LARGE SCALE GENOMIC DNA]</scope>
    <source>
        <strain evidence="4 5">DSM 22802</strain>
    </source>
</reference>
<keyword evidence="5" id="KW-1185">Reference proteome</keyword>
<dbReference type="NCBIfam" id="TIGR04226">
    <property type="entry name" value="RrgB_K2N_iso_D2"/>
    <property type="match status" value="1"/>
</dbReference>
<gene>
    <name evidence="4" type="ORF">RV00_GL001718</name>
</gene>
<proteinExistence type="predicted"/>
<keyword evidence="1" id="KW-0812">Transmembrane</keyword>
<dbReference type="InterPro" id="IPR032364">
    <property type="entry name" value="GramPos_pilinD1_N"/>
</dbReference>
<dbReference type="InterPro" id="IPR026466">
    <property type="entry name" value="Fim_isopep_form_D2_dom"/>
</dbReference>
<name>A0A1L8SWC5_9ENTE</name>
<feature type="transmembrane region" description="Helical" evidence="1">
    <location>
        <begin position="462"/>
        <end position="482"/>
    </location>
</feature>
<organism evidence="4 5">
    <name type="scientific">Enterococcus devriesei</name>
    <dbReference type="NCBI Taxonomy" id="319970"/>
    <lineage>
        <taxon>Bacteria</taxon>
        <taxon>Bacillati</taxon>
        <taxon>Bacillota</taxon>
        <taxon>Bacilli</taxon>
        <taxon>Lactobacillales</taxon>
        <taxon>Enterococcaceae</taxon>
        <taxon>Enterococcus</taxon>
    </lineage>
</organism>
<evidence type="ECO:0000259" key="2">
    <source>
        <dbReference type="Pfam" id="PF16555"/>
    </source>
</evidence>
<dbReference type="Gene3D" id="2.60.40.740">
    <property type="match status" value="1"/>
</dbReference>
<accession>A0A1L8SWC5</accession>
<evidence type="ECO:0000313" key="5">
    <source>
        <dbReference type="Proteomes" id="UP000183700"/>
    </source>
</evidence>
<dbReference type="InterPro" id="IPR013783">
    <property type="entry name" value="Ig-like_fold"/>
</dbReference>
<keyword evidence="1" id="KW-0472">Membrane</keyword>
<dbReference type="AlphaFoldDB" id="A0A1L8SWC5"/>
<feature type="domain" description="Gram-positive pilin subunit D1 N-terminal" evidence="2">
    <location>
        <begin position="8"/>
        <end position="157"/>
    </location>
</feature>
<dbReference type="Pfam" id="PF17802">
    <property type="entry name" value="SpaA"/>
    <property type="match status" value="1"/>
</dbReference>
<dbReference type="Gene3D" id="2.60.40.10">
    <property type="entry name" value="Immunoglobulins"/>
    <property type="match status" value="2"/>
</dbReference>